<dbReference type="SUPFAM" id="SSF117281">
    <property type="entry name" value="Kelch motif"/>
    <property type="match status" value="1"/>
</dbReference>
<dbReference type="InterPro" id="IPR015915">
    <property type="entry name" value="Kelch-typ_b-propeller"/>
</dbReference>
<evidence type="ECO:0000313" key="4">
    <source>
        <dbReference type="EMBL" id="KAH7306992.1"/>
    </source>
</evidence>
<dbReference type="EMBL" id="CM035427">
    <property type="protein sequence ID" value="KAH7306992.1"/>
    <property type="molecule type" value="Genomic_DNA"/>
</dbReference>
<dbReference type="Pfam" id="PF25210">
    <property type="entry name" value="Kelch_FKB95"/>
    <property type="match status" value="1"/>
</dbReference>
<proteinExistence type="predicted"/>
<protein>
    <recommendedName>
        <fullName evidence="3">F-box domain-containing protein</fullName>
    </recommendedName>
</protein>
<evidence type="ECO:0000256" key="1">
    <source>
        <dbReference type="ARBA" id="ARBA00022441"/>
    </source>
</evidence>
<dbReference type="InterPro" id="IPR006652">
    <property type="entry name" value="Kelch_1"/>
</dbReference>
<evidence type="ECO:0000259" key="3">
    <source>
        <dbReference type="SMART" id="SM00256"/>
    </source>
</evidence>
<sequence length="347" mass="38520">MLLNAELIPGLPDDLAIQCLLRVSRLHHGLLRCVCRRWRSLLSLPTFFDLRIKHNLSQEWLYVMLRTSTGEYKWISFIDGSHLWLPLPPLPEPKIGPACAVADGKLYMIGGSQGERLCRSVWAFDPRFNSWQSVAPMKVAREFAAAGVLAGQIHVLGGCIPSSSVHASASWAETYNPHTNEWTSIPSPPEKRYKWFHGSAVLQNKLFAVADMGGIVYDPLHSTWDSIPCNLDAGWRGRAAVVNDILFSCNNLGKLFGYNLQEDTWLEVQGWQKDVPKVASCAMLTNVGGKLYVLWEIPKSGWETKLALAALEISKGPNQFKGNVLWSHTISCSNLVSATIHSASLAL</sequence>
<name>A0A8T2S4E9_CERRI</name>
<dbReference type="Pfam" id="PF00646">
    <property type="entry name" value="F-box"/>
    <property type="match status" value="1"/>
</dbReference>
<reference evidence="4" key="1">
    <citation type="submission" date="2021-08" db="EMBL/GenBank/DDBJ databases">
        <title>WGS assembly of Ceratopteris richardii.</title>
        <authorList>
            <person name="Marchant D.B."/>
            <person name="Chen G."/>
            <person name="Jenkins J."/>
            <person name="Shu S."/>
            <person name="Leebens-Mack J."/>
            <person name="Grimwood J."/>
            <person name="Schmutz J."/>
            <person name="Soltis P."/>
            <person name="Soltis D."/>
            <person name="Chen Z.-H."/>
        </authorList>
    </citation>
    <scope>NUCLEOTIDE SEQUENCE</scope>
    <source>
        <strain evidence="4">Whitten #5841</strain>
        <tissue evidence="4">Leaf</tissue>
    </source>
</reference>
<keyword evidence="2" id="KW-0677">Repeat</keyword>
<dbReference type="PANTHER" id="PTHR46344">
    <property type="entry name" value="OS02G0202900 PROTEIN"/>
    <property type="match status" value="1"/>
</dbReference>
<dbReference type="InterPro" id="IPR057499">
    <property type="entry name" value="Kelch_FKB95"/>
</dbReference>
<keyword evidence="5" id="KW-1185">Reference proteome</keyword>
<dbReference type="InterPro" id="IPR036047">
    <property type="entry name" value="F-box-like_dom_sf"/>
</dbReference>
<evidence type="ECO:0000256" key="2">
    <source>
        <dbReference type="ARBA" id="ARBA00022737"/>
    </source>
</evidence>
<dbReference type="InterPro" id="IPR001810">
    <property type="entry name" value="F-box_dom"/>
</dbReference>
<accession>A0A8T2S4E9</accession>
<dbReference type="PANTHER" id="PTHR46344:SF19">
    <property type="entry name" value="F-BOX DOMAIN-CONTAINING PROTEIN"/>
    <property type="match status" value="1"/>
</dbReference>
<dbReference type="CDD" id="cd22152">
    <property type="entry name" value="F-box_AtAFR-like"/>
    <property type="match status" value="1"/>
</dbReference>
<dbReference type="SMART" id="SM00612">
    <property type="entry name" value="Kelch"/>
    <property type="match status" value="2"/>
</dbReference>
<dbReference type="OrthoDB" id="45365at2759"/>
<dbReference type="OMA" id="WMHGNAV"/>
<organism evidence="4 5">
    <name type="scientific">Ceratopteris richardii</name>
    <name type="common">Triangle waterfern</name>
    <dbReference type="NCBI Taxonomy" id="49495"/>
    <lineage>
        <taxon>Eukaryota</taxon>
        <taxon>Viridiplantae</taxon>
        <taxon>Streptophyta</taxon>
        <taxon>Embryophyta</taxon>
        <taxon>Tracheophyta</taxon>
        <taxon>Polypodiopsida</taxon>
        <taxon>Polypodiidae</taxon>
        <taxon>Polypodiales</taxon>
        <taxon>Pteridineae</taxon>
        <taxon>Pteridaceae</taxon>
        <taxon>Parkerioideae</taxon>
        <taxon>Ceratopteris</taxon>
    </lineage>
</organism>
<comment type="caution">
    <text evidence="4">The sequence shown here is derived from an EMBL/GenBank/DDBJ whole genome shotgun (WGS) entry which is preliminary data.</text>
</comment>
<gene>
    <name evidence="4" type="ORF">KP509_22G041300</name>
</gene>
<evidence type="ECO:0000313" key="5">
    <source>
        <dbReference type="Proteomes" id="UP000825935"/>
    </source>
</evidence>
<keyword evidence="1" id="KW-0880">Kelch repeat</keyword>
<dbReference type="Gene3D" id="2.120.10.80">
    <property type="entry name" value="Kelch-type beta propeller"/>
    <property type="match status" value="1"/>
</dbReference>
<dbReference type="EMBL" id="CM035427">
    <property type="protein sequence ID" value="KAH7306993.1"/>
    <property type="molecule type" value="Genomic_DNA"/>
</dbReference>
<dbReference type="SMART" id="SM00256">
    <property type="entry name" value="FBOX"/>
    <property type="match status" value="1"/>
</dbReference>
<feature type="domain" description="F-box" evidence="3">
    <location>
        <begin position="11"/>
        <end position="51"/>
    </location>
</feature>
<dbReference type="Proteomes" id="UP000825935">
    <property type="component" value="Chromosome 22"/>
</dbReference>
<dbReference type="SUPFAM" id="SSF81383">
    <property type="entry name" value="F-box domain"/>
    <property type="match status" value="1"/>
</dbReference>
<dbReference type="AlphaFoldDB" id="A0A8T2S4E9"/>